<keyword evidence="7" id="KW-0804">Transcription</keyword>
<dbReference type="SMART" id="SM00614">
    <property type="entry name" value="ZnF_BED"/>
    <property type="match status" value="1"/>
</dbReference>
<name>A0A1A8NK20_9TELE</name>
<dbReference type="Gene3D" id="1.10.10.1070">
    <property type="entry name" value="Zinc finger, BED domain-containing"/>
    <property type="match status" value="1"/>
</dbReference>
<dbReference type="InterPro" id="IPR008906">
    <property type="entry name" value="HATC_C_dom"/>
</dbReference>
<dbReference type="PROSITE" id="PS50808">
    <property type="entry name" value="ZF_BED"/>
    <property type="match status" value="1"/>
</dbReference>
<evidence type="ECO:0000256" key="5">
    <source>
        <dbReference type="ARBA" id="ARBA00023015"/>
    </source>
</evidence>
<evidence type="ECO:0000256" key="3">
    <source>
        <dbReference type="ARBA" id="ARBA00022771"/>
    </source>
</evidence>
<evidence type="ECO:0000256" key="2">
    <source>
        <dbReference type="ARBA" id="ARBA00022723"/>
    </source>
</evidence>
<dbReference type="PANTHER" id="PTHR46481:SF4">
    <property type="entry name" value="ZINC FINGER BED DOMAIN-CONTAINING PROTEIN 4"/>
    <property type="match status" value="1"/>
</dbReference>
<proteinExistence type="predicted"/>
<dbReference type="SUPFAM" id="SSF57667">
    <property type="entry name" value="beta-beta-alpha zinc fingers"/>
    <property type="match status" value="1"/>
</dbReference>
<evidence type="ECO:0000259" key="10">
    <source>
        <dbReference type="PROSITE" id="PS50808"/>
    </source>
</evidence>
<evidence type="ECO:0000256" key="9">
    <source>
        <dbReference type="PROSITE-ProRule" id="PRU00027"/>
    </source>
</evidence>
<evidence type="ECO:0000256" key="6">
    <source>
        <dbReference type="ARBA" id="ARBA00023125"/>
    </source>
</evidence>
<evidence type="ECO:0000256" key="1">
    <source>
        <dbReference type="ARBA" id="ARBA00004123"/>
    </source>
</evidence>
<comment type="subcellular location">
    <subcellularLocation>
        <location evidence="1">Nucleus</location>
    </subcellularLocation>
</comment>
<dbReference type="Pfam" id="PF05699">
    <property type="entry name" value="Dimer_Tnp_hAT"/>
    <property type="match status" value="1"/>
</dbReference>
<keyword evidence="6" id="KW-0238">DNA-binding</keyword>
<accession>A0A1A8NK20</accession>
<dbReference type="PANTHER" id="PTHR46481">
    <property type="entry name" value="ZINC FINGER BED DOMAIN-CONTAINING PROTEIN 4"/>
    <property type="match status" value="1"/>
</dbReference>
<keyword evidence="5" id="KW-0805">Transcription regulation</keyword>
<evidence type="ECO:0000313" key="11">
    <source>
        <dbReference type="EMBL" id="SBR69229.1"/>
    </source>
</evidence>
<dbReference type="GO" id="GO:0003677">
    <property type="term" value="F:DNA binding"/>
    <property type="evidence" value="ECO:0007669"/>
    <property type="project" value="UniProtKB-KW"/>
</dbReference>
<dbReference type="GO" id="GO:0005634">
    <property type="term" value="C:nucleus"/>
    <property type="evidence" value="ECO:0007669"/>
    <property type="project" value="UniProtKB-SubCell"/>
</dbReference>
<evidence type="ECO:0000256" key="7">
    <source>
        <dbReference type="ARBA" id="ARBA00023163"/>
    </source>
</evidence>
<dbReference type="AlphaFoldDB" id="A0A1A8NK20"/>
<protein>
    <recommendedName>
        <fullName evidence="10">BED-type domain-containing protein</fullName>
    </recommendedName>
</protein>
<dbReference type="Pfam" id="PF02892">
    <property type="entry name" value="zf-BED"/>
    <property type="match status" value="1"/>
</dbReference>
<reference evidence="11" key="2">
    <citation type="submission" date="2016-06" db="EMBL/GenBank/DDBJ databases">
        <title>The genome of a short-lived fish provides insights into sex chromosome evolution and the genetic control of aging.</title>
        <authorList>
            <person name="Reichwald K."/>
            <person name="Felder M."/>
            <person name="Petzold A."/>
            <person name="Koch P."/>
            <person name="Groth M."/>
            <person name="Platzer M."/>
        </authorList>
    </citation>
    <scope>NUCLEOTIDE SEQUENCE</scope>
    <source>
        <tissue evidence="11">Brain</tissue>
    </source>
</reference>
<dbReference type="GO" id="GO:0008270">
    <property type="term" value="F:zinc ion binding"/>
    <property type="evidence" value="ECO:0007669"/>
    <property type="project" value="UniProtKB-KW"/>
</dbReference>
<organism evidence="11">
    <name type="scientific">Nothobranchius pienaari</name>
    <dbReference type="NCBI Taxonomy" id="704102"/>
    <lineage>
        <taxon>Eukaryota</taxon>
        <taxon>Metazoa</taxon>
        <taxon>Chordata</taxon>
        <taxon>Craniata</taxon>
        <taxon>Vertebrata</taxon>
        <taxon>Euteleostomi</taxon>
        <taxon>Actinopterygii</taxon>
        <taxon>Neopterygii</taxon>
        <taxon>Teleostei</taxon>
        <taxon>Neoteleostei</taxon>
        <taxon>Acanthomorphata</taxon>
        <taxon>Ovalentaria</taxon>
        <taxon>Atherinomorphae</taxon>
        <taxon>Cyprinodontiformes</taxon>
        <taxon>Nothobranchiidae</taxon>
        <taxon>Nothobranchius</taxon>
    </lineage>
</organism>
<feature type="domain" description="BED-type" evidence="10">
    <location>
        <begin position="12"/>
        <end position="70"/>
    </location>
</feature>
<sequence length="623" mass="69128">MTEEKIHPAPSAFKADVWSYFGFKTKEGSKDFDKSHAICKLCSAGVKYCGNTTNLRAHMARHHSDVASNATLKTKLGDPTQRTIEEVNTSKLPATSTRAVKITKSVLVFICKDMRPLSVVENKGFRDMIKTLEPRYAVPSRQHITDIALPNLYNEVKATVLDSLGSAETVALTCDAWTSRATESYVTVTAHHINDEWILQSHVLQTRAMHETHTGEHIAALLKETVTEWGLNTTKVIIVTDNAPNMAVAARLAGMTHIQCFAHSLNLASQKALKTQSVIRLLGRVRRVTGFFRRSTTASDQLKQKQRLLQLPAHRLITDIITRWNSSYDMIERFLEQQPAICAALLSPDVRKSAKEVFTLNESDIMCAEEVVRALKPMKDATLVMSEESVPTLSVIAPLHAKLMMGAQENHDDTPTVRDIKAAIAEDLGKRYASEKQTLHMASAVDPRFKGLPFLSEAETRDIYSRLLEAVVGMIKKKTNVEEENVAEDAHINDSCASISQPPLKRPKTSCALVDLLGATFPSTSSDYTEPKSENDLAAGEIKKYRGEAPLPLTENPLSWWKNHEQDYPQLSKIAKSLLCIPGTSVSAERVFSSAGDIVTAQRSLLKAEHVDQLVFLHKNLEI</sequence>
<dbReference type="GO" id="GO:0046983">
    <property type="term" value="F:protein dimerization activity"/>
    <property type="evidence" value="ECO:0007669"/>
    <property type="project" value="InterPro"/>
</dbReference>
<dbReference type="InterPro" id="IPR003656">
    <property type="entry name" value="Znf_BED"/>
</dbReference>
<reference evidence="11" key="1">
    <citation type="submission" date="2016-05" db="EMBL/GenBank/DDBJ databases">
        <authorList>
            <person name="Lavstsen T."/>
            <person name="Jespersen J.S."/>
        </authorList>
    </citation>
    <scope>NUCLEOTIDE SEQUENCE</scope>
    <source>
        <tissue evidence="11">Brain</tissue>
    </source>
</reference>
<evidence type="ECO:0000256" key="8">
    <source>
        <dbReference type="ARBA" id="ARBA00023242"/>
    </source>
</evidence>
<keyword evidence="2" id="KW-0479">Metal-binding</keyword>
<keyword evidence="3 9" id="KW-0863">Zinc-finger</keyword>
<keyword evidence="4" id="KW-0862">Zinc</keyword>
<dbReference type="InterPro" id="IPR012337">
    <property type="entry name" value="RNaseH-like_sf"/>
</dbReference>
<dbReference type="InterPro" id="IPR036236">
    <property type="entry name" value="Znf_C2H2_sf"/>
</dbReference>
<dbReference type="EMBL" id="HAEG01003436">
    <property type="protein sequence ID" value="SBR69229.1"/>
    <property type="molecule type" value="Transcribed_RNA"/>
</dbReference>
<evidence type="ECO:0000256" key="4">
    <source>
        <dbReference type="ARBA" id="ARBA00022833"/>
    </source>
</evidence>
<gene>
    <name evidence="11" type="primary">Nfu_g_1_025348</name>
</gene>
<dbReference type="SUPFAM" id="SSF140996">
    <property type="entry name" value="Hermes dimerisation domain"/>
    <property type="match status" value="1"/>
</dbReference>
<dbReference type="SUPFAM" id="SSF53098">
    <property type="entry name" value="Ribonuclease H-like"/>
    <property type="match status" value="1"/>
</dbReference>
<dbReference type="InterPro" id="IPR052035">
    <property type="entry name" value="ZnF_BED_domain_contain"/>
</dbReference>
<keyword evidence="8" id="KW-0539">Nucleus</keyword>